<sequence>MSDGGSQDGAPRNQTVLGDITNVCGKRPLSLDSEKNDAENKIGRYKGTQQTGFRDADFARKLHEMVENVTARKVNTGPAFEMCEDVVDRKGKGISFGNAKQPCRSVNLYAEVGPNQENVGFGILDIAKATNDLSSLFGQRSDSIAHMTVEVDRLGNSHMPFDSVPGQGDRAKELSLELEEDRQEDHIRYGTDSVRHTMKPDMDRGKSSASSFNNLNTISLKGNNVDGGECLTENQSEESGFLKCLMPFGSLDFKMANMEGFLNASAASNVGSSINGEGSMGSEKSSAYMWTDLHYQDTRGRLAALKKSKRLARSLEARCYGHDYTSKTARDNSKKSTEIEFELMQRWRSLFLHTENVLVRETAHLHSALLKLKELRENCKRNLEMTSMVPSEK</sequence>
<dbReference type="PANTHER" id="PTHR33924">
    <property type="entry name" value="CATION-TRANSPORTING ATPASE"/>
    <property type="match status" value="1"/>
</dbReference>
<organism evidence="1 2">
    <name type="scientific">Elaeis guineensis var. tenera</name>
    <name type="common">Oil palm</name>
    <dbReference type="NCBI Taxonomy" id="51953"/>
    <lineage>
        <taxon>Eukaryota</taxon>
        <taxon>Viridiplantae</taxon>
        <taxon>Streptophyta</taxon>
        <taxon>Embryophyta</taxon>
        <taxon>Tracheophyta</taxon>
        <taxon>Spermatophyta</taxon>
        <taxon>Magnoliopsida</taxon>
        <taxon>Liliopsida</taxon>
        <taxon>Arecaceae</taxon>
        <taxon>Arecoideae</taxon>
        <taxon>Cocoseae</taxon>
        <taxon>Elaeidinae</taxon>
        <taxon>Elaeis</taxon>
    </lineage>
</organism>
<dbReference type="AlphaFoldDB" id="A0A6I9S5J6"/>
<name>A0A6I9S5J6_ELAGV</name>
<dbReference type="Proteomes" id="UP000504607">
    <property type="component" value="Chromosome 13"/>
</dbReference>
<reference evidence="2" key="1">
    <citation type="submission" date="2025-08" db="UniProtKB">
        <authorList>
            <consortium name="RefSeq"/>
        </authorList>
    </citation>
    <scope>IDENTIFICATION</scope>
</reference>
<dbReference type="PANTHER" id="PTHR33924:SF1">
    <property type="entry name" value="DNA-DIRECTED RNA POLYMERASE SUBUNIT BETA"/>
    <property type="match status" value="1"/>
</dbReference>
<accession>A0A6I9S5J6</accession>
<dbReference type="FunCoup" id="A0A6I9S5J6">
    <property type="interactions" value="58"/>
</dbReference>
<dbReference type="RefSeq" id="XP_010937509.1">
    <property type="nucleotide sequence ID" value="XM_010939207.3"/>
</dbReference>
<evidence type="ECO:0000313" key="1">
    <source>
        <dbReference type="Proteomes" id="UP000504607"/>
    </source>
</evidence>
<gene>
    <name evidence="2" type="primary">LOC105056867</name>
</gene>
<proteinExistence type="predicted"/>
<keyword evidence="1" id="KW-1185">Reference proteome</keyword>
<dbReference type="OrthoDB" id="1907176at2759"/>
<dbReference type="InParanoid" id="A0A6I9S5J6"/>
<protein>
    <submittedName>
        <fullName evidence="2">Uncharacterized protein LOC105056867</fullName>
    </submittedName>
</protein>
<evidence type="ECO:0000313" key="2">
    <source>
        <dbReference type="RefSeq" id="XP_010937509.1"/>
    </source>
</evidence>